<feature type="compositionally biased region" description="Acidic residues" evidence="1">
    <location>
        <begin position="146"/>
        <end position="166"/>
    </location>
</feature>
<feature type="region of interest" description="Disordered" evidence="1">
    <location>
        <begin position="137"/>
        <end position="166"/>
    </location>
</feature>
<sequence length="166" mass="18414">MEILGEIAERQAAKKELDEDQVTFLKSVMETTPGSGLTKYGGWYPSLFYGNRMDSCKRDVLVVDIHKKYPLPEHGDSGGVLHLGVGDPALGFFIVNEVMYAGPLFSSYELMTPVDERLTDKEFKKKLPSMSAPEWTGQSYLRCIDDSSDEDDEGSSDGESEEDLSA</sequence>
<comment type="caution">
    <text evidence="2">The sequence shown here is derived from an EMBL/GenBank/DDBJ whole genome shotgun (WGS) entry which is preliminary data.</text>
</comment>
<dbReference type="AlphaFoldDB" id="W2YAU5"/>
<name>W2YAU5_PHYNI</name>
<protein>
    <submittedName>
        <fullName evidence="2">Uncharacterized protein</fullName>
    </submittedName>
</protein>
<gene>
    <name evidence="2" type="ORF">F442_19336</name>
</gene>
<dbReference type="EMBL" id="ANIY01004034">
    <property type="protein sequence ID" value="ETP31862.1"/>
    <property type="molecule type" value="Genomic_DNA"/>
</dbReference>
<evidence type="ECO:0000256" key="1">
    <source>
        <dbReference type="SAM" id="MobiDB-lite"/>
    </source>
</evidence>
<reference evidence="2 3" key="1">
    <citation type="submission" date="2013-11" db="EMBL/GenBank/DDBJ databases">
        <title>The Genome Sequence of Phytophthora parasitica P10297.</title>
        <authorList>
            <consortium name="The Broad Institute Genomics Platform"/>
            <person name="Russ C."/>
            <person name="Tyler B."/>
            <person name="Panabieres F."/>
            <person name="Shan W."/>
            <person name="Tripathy S."/>
            <person name="Grunwald N."/>
            <person name="Machado M."/>
            <person name="Johnson C.S."/>
            <person name="Walker B."/>
            <person name="Young S.K."/>
            <person name="Zeng Q."/>
            <person name="Gargeya S."/>
            <person name="Fitzgerald M."/>
            <person name="Haas B."/>
            <person name="Abouelleil A."/>
            <person name="Allen A.W."/>
            <person name="Alvarado L."/>
            <person name="Arachchi H.M."/>
            <person name="Berlin A.M."/>
            <person name="Chapman S.B."/>
            <person name="Gainer-Dewar J."/>
            <person name="Goldberg J."/>
            <person name="Griggs A."/>
            <person name="Gujja S."/>
            <person name="Hansen M."/>
            <person name="Howarth C."/>
            <person name="Imamovic A."/>
            <person name="Ireland A."/>
            <person name="Larimer J."/>
            <person name="McCowan C."/>
            <person name="Murphy C."/>
            <person name="Pearson M."/>
            <person name="Poon T.W."/>
            <person name="Priest M."/>
            <person name="Roberts A."/>
            <person name="Saif S."/>
            <person name="Shea T."/>
            <person name="Sisk P."/>
            <person name="Sykes S."/>
            <person name="Wortman J."/>
            <person name="Nusbaum C."/>
            <person name="Birren B."/>
        </authorList>
    </citation>
    <scope>NUCLEOTIDE SEQUENCE [LARGE SCALE GENOMIC DNA]</scope>
    <source>
        <strain evidence="2 3">P10297</strain>
    </source>
</reference>
<organism evidence="2 3">
    <name type="scientific">Phytophthora nicotianae P10297</name>
    <dbReference type="NCBI Taxonomy" id="1317064"/>
    <lineage>
        <taxon>Eukaryota</taxon>
        <taxon>Sar</taxon>
        <taxon>Stramenopiles</taxon>
        <taxon>Oomycota</taxon>
        <taxon>Peronosporomycetes</taxon>
        <taxon>Peronosporales</taxon>
        <taxon>Peronosporaceae</taxon>
        <taxon>Phytophthora</taxon>
    </lineage>
</organism>
<evidence type="ECO:0000313" key="3">
    <source>
        <dbReference type="Proteomes" id="UP000018948"/>
    </source>
</evidence>
<proteinExistence type="predicted"/>
<accession>W2YAU5</accession>
<evidence type="ECO:0000313" key="2">
    <source>
        <dbReference type="EMBL" id="ETP31862.1"/>
    </source>
</evidence>
<dbReference type="InterPro" id="IPR022601">
    <property type="entry name" value="DUF3160"/>
</dbReference>
<dbReference type="Pfam" id="PF11369">
    <property type="entry name" value="DUF3160"/>
    <property type="match status" value="1"/>
</dbReference>
<dbReference type="Proteomes" id="UP000018948">
    <property type="component" value="Unassembled WGS sequence"/>
</dbReference>
<dbReference type="OrthoDB" id="163095at2759"/>